<dbReference type="InterPro" id="IPR017853">
    <property type="entry name" value="GH"/>
</dbReference>
<proteinExistence type="inferred from homology"/>
<comment type="caution">
    <text evidence="11">The sequence shown here is derived from an EMBL/GenBank/DDBJ whole genome shotgun (WGS) entry which is preliminary data.</text>
</comment>
<evidence type="ECO:0000256" key="6">
    <source>
        <dbReference type="ARBA" id="ARBA00033335"/>
    </source>
</evidence>
<evidence type="ECO:0000313" key="11">
    <source>
        <dbReference type="EMBL" id="KAB2608344.1"/>
    </source>
</evidence>
<keyword evidence="4 9" id="KW-0378">Hydrolase</keyword>
<dbReference type="PANTHER" id="PTHR32227">
    <property type="entry name" value="GLUCAN ENDO-1,3-BETA-GLUCOSIDASE BG1-RELATED-RELATED"/>
    <property type="match status" value="1"/>
</dbReference>
<evidence type="ECO:0000256" key="3">
    <source>
        <dbReference type="ARBA" id="ARBA00012780"/>
    </source>
</evidence>
<dbReference type="GO" id="GO:0042973">
    <property type="term" value="F:glucan endo-1,3-beta-D-glucosidase activity"/>
    <property type="evidence" value="ECO:0007669"/>
    <property type="project" value="UniProtKB-EC"/>
</dbReference>
<dbReference type="AlphaFoldDB" id="A0A5N5GCD1"/>
<dbReference type="OrthoDB" id="941679at2759"/>
<dbReference type="Pfam" id="PF00332">
    <property type="entry name" value="Glyco_hydro_17"/>
    <property type="match status" value="1"/>
</dbReference>
<comment type="catalytic activity">
    <reaction evidence="1">
        <text>Hydrolysis of (1-&gt;3)-beta-D-glucosidic linkages in (1-&gt;3)-beta-D-glucans.</text>
        <dbReference type="EC" id="3.2.1.39"/>
    </reaction>
</comment>
<organism evidence="11 12">
    <name type="scientific">Pyrus ussuriensis x Pyrus communis</name>
    <dbReference type="NCBI Taxonomy" id="2448454"/>
    <lineage>
        <taxon>Eukaryota</taxon>
        <taxon>Viridiplantae</taxon>
        <taxon>Streptophyta</taxon>
        <taxon>Embryophyta</taxon>
        <taxon>Tracheophyta</taxon>
        <taxon>Spermatophyta</taxon>
        <taxon>Magnoliopsida</taxon>
        <taxon>eudicotyledons</taxon>
        <taxon>Gunneridae</taxon>
        <taxon>Pentapetalae</taxon>
        <taxon>rosids</taxon>
        <taxon>fabids</taxon>
        <taxon>Rosales</taxon>
        <taxon>Rosaceae</taxon>
        <taxon>Amygdaloideae</taxon>
        <taxon>Maleae</taxon>
        <taxon>Pyrus</taxon>
    </lineage>
</organism>
<dbReference type="SUPFAM" id="SSF51445">
    <property type="entry name" value="(Trans)glycosidases"/>
    <property type="match status" value="1"/>
</dbReference>
<evidence type="ECO:0000256" key="1">
    <source>
        <dbReference type="ARBA" id="ARBA00000382"/>
    </source>
</evidence>
<feature type="signal peptide" evidence="10">
    <location>
        <begin position="1"/>
        <end position="35"/>
    </location>
</feature>
<keyword evidence="10" id="KW-0732">Signal</keyword>
<evidence type="ECO:0000256" key="2">
    <source>
        <dbReference type="ARBA" id="ARBA00008773"/>
    </source>
</evidence>
<gene>
    <name evidence="11" type="ORF">D8674_011512</name>
</gene>
<accession>A0A5N5GCD1</accession>
<evidence type="ECO:0000256" key="4">
    <source>
        <dbReference type="ARBA" id="ARBA00022801"/>
    </source>
</evidence>
<dbReference type="EMBL" id="SMOL01000553">
    <property type="protein sequence ID" value="KAB2608344.1"/>
    <property type="molecule type" value="Genomic_DNA"/>
</dbReference>
<reference evidence="11 12" key="3">
    <citation type="submission" date="2019-11" db="EMBL/GenBank/DDBJ databases">
        <title>A de novo genome assembly of a pear dwarfing rootstock.</title>
        <authorList>
            <person name="Wang F."/>
            <person name="Wang J."/>
            <person name="Li S."/>
            <person name="Zhang Y."/>
            <person name="Fang M."/>
            <person name="Ma L."/>
            <person name="Zhao Y."/>
            <person name="Jiang S."/>
        </authorList>
    </citation>
    <scope>NUCLEOTIDE SEQUENCE [LARGE SCALE GENOMIC DNA]</scope>
    <source>
        <strain evidence="11">S2</strain>
        <tissue evidence="11">Leaf</tissue>
    </source>
</reference>
<feature type="chain" id="PRO_5024320099" description="glucan endo-1,3-beta-D-glucosidase" evidence="10">
    <location>
        <begin position="36"/>
        <end position="346"/>
    </location>
</feature>
<evidence type="ECO:0000313" key="12">
    <source>
        <dbReference type="Proteomes" id="UP000327157"/>
    </source>
</evidence>
<comment type="similarity">
    <text evidence="2 8">Belongs to the glycosyl hydrolase 17 family.</text>
</comment>
<evidence type="ECO:0000256" key="10">
    <source>
        <dbReference type="SAM" id="SignalP"/>
    </source>
</evidence>
<evidence type="ECO:0000256" key="8">
    <source>
        <dbReference type="RuleBase" id="RU004335"/>
    </source>
</evidence>
<evidence type="ECO:0000256" key="9">
    <source>
        <dbReference type="RuleBase" id="RU004336"/>
    </source>
</evidence>
<dbReference type="InterPro" id="IPR044965">
    <property type="entry name" value="Glyco_hydro_17_plant"/>
</dbReference>
<dbReference type="GO" id="GO:0005975">
    <property type="term" value="P:carbohydrate metabolic process"/>
    <property type="evidence" value="ECO:0007669"/>
    <property type="project" value="InterPro"/>
</dbReference>
<dbReference type="InterPro" id="IPR000490">
    <property type="entry name" value="Glyco_hydro_17"/>
</dbReference>
<reference evidence="11 12" key="1">
    <citation type="submission" date="2019-09" db="EMBL/GenBank/DDBJ databases">
        <authorList>
            <person name="Ou C."/>
        </authorList>
    </citation>
    <scope>NUCLEOTIDE SEQUENCE [LARGE SCALE GENOMIC DNA]</scope>
    <source>
        <strain evidence="11">S2</strain>
        <tissue evidence="11">Leaf</tissue>
    </source>
</reference>
<sequence>MAKSSSSVGRARGPSVISMILVLGQLMASFETTGAQIGVCYGMLGDLPPPAEVIALYKKNNIRRMRLYDPNPAALAALRGSDIELILDIPKDQLQNIASSQAKANTWVQNNVRNYANVRFKYIAVGNEVKPSDSSAQFLVPAMRNIQNAISSAGLGNQIKVSTAIDTGVLGNSFPPSKGEFKGDYSPILNPVVRFLVDNKSPLLVNLYPYFSYIGNPRDIRLDYALFTAPSVVVQDGQRGYRNLFDAILDAVYAALDKVGGGSLEIVISESGWPTAGGTATTVDNARTYNSNLIQHVKGGTPRKPGKPIETYIFAMFDENRKTPELEKHWGLFSPNKQPKYPINFN</sequence>
<dbReference type="FunFam" id="3.20.20.80:FF:000010">
    <property type="entry name" value="glucan endo-1,3-beta-glucosidase, basic"/>
    <property type="match status" value="1"/>
</dbReference>
<evidence type="ECO:0000256" key="5">
    <source>
        <dbReference type="ARBA" id="ARBA00023295"/>
    </source>
</evidence>
<evidence type="ECO:0000256" key="7">
    <source>
        <dbReference type="ARBA" id="ARBA00033417"/>
    </source>
</evidence>
<protein>
    <recommendedName>
        <fullName evidence="3">glucan endo-1,3-beta-D-glucosidase</fullName>
        <ecNumber evidence="3">3.2.1.39</ecNumber>
    </recommendedName>
    <alternativeName>
        <fullName evidence="6">(1-&gt;3)-beta-glucan endohydrolase</fullName>
    </alternativeName>
    <alternativeName>
        <fullName evidence="7">Beta-1,3-endoglucanase</fullName>
    </alternativeName>
</protein>
<dbReference type="EC" id="3.2.1.39" evidence="3"/>
<reference evidence="12" key="2">
    <citation type="submission" date="2019-10" db="EMBL/GenBank/DDBJ databases">
        <title>A de novo genome assembly of a pear dwarfing rootstock.</title>
        <authorList>
            <person name="Wang F."/>
            <person name="Wang J."/>
            <person name="Li S."/>
            <person name="Zhang Y."/>
            <person name="Fang M."/>
            <person name="Ma L."/>
            <person name="Zhao Y."/>
            <person name="Jiang S."/>
        </authorList>
    </citation>
    <scope>NUCLEOTIDE SEQUENCE [LARGE SCALE GENOMIC DNA]</scope>
</reference>
<dbReference type="PROSITE" id="PS00587">
    <property type="entry name" value="GLYCOSYL_HYDROL_F17"/>
    <property type="match status" value="1"/>
</dbReference>
<dbReference type="Gene3D" id="3.20.20.80">
    <property type="entry name" value="Glycosidases"/>
    <property type="match status" value="1"/>
</dbReference>
<dbReference type="Proteomes" id="UP000327157">
    <property type="component" value="Chromosome 14"/>
</dbReference>
<keyword evidence="12" id="KW-1185">Reference proteome</keyword>
<name>A0A5N5GCD1_9ROSA</name>
<keyword evidence="5 9" id="KW-0326">Glycosidase</keyword>